<evidence type="ECO:0000313" key="1">
    <source>
        <dbReference type="EMBL" id="QDT27820.1"/>
    </source>
</evidence>
<keyword evidence="2" id="KW-1185">Reference proteome</keyword>
<protein>
    <submittedName>
        <fullName evidence="1">Uncharacterized protein</fullName>
    </submittedName>
</protein>
<proteinExistence type="predicted"/>
<name>A0A517Q864_9PLAN</name>
<reference evidence="1 2" key="1">
    <citation type="submission" date="2019-03" db="EMBL/GenBank/DDBJ databases">
        <title>Deep-cultivation of Planctomycetes and their phenomic and genomic characterization uncovers novel biology.</title>
        <authorList>
            <person name="Wiegand S."/>
            <person name="Jogler M."/>
            <person name="Boedeker C."/>
            <person name="Pinto D."/>
            <person name="Vollmers J."/>
            <person name="Rivas-Marin E."/>
            <person name="Kohn T."/>
            <person name="Peeters S.H."/>
            <person name="Heuer A."/>
            <person name="Rast P."/>
            <person name="Oberbeckmann S."/>
            <person name="Bunk B."/>
            <person name="Jeske O."/>
            <person name="Meyerdierks A."/>
            <person name="Storesund J.E."/>
            <person name="Kallscheuer N."/>
            <person name="Luecker S."/>
            <person name="Lage O.M."/>
            <person name="Pohl T."/>
            <person name="Merkel B.J."/>
            <person name="Hornburger P."/>
            <person name="Mueller R.-W."/>
            <person name="Bruemmer F."/>
            <person name="Labrenz M."/>
            <person name="Spormann A.M."/>
            <person name="Op den Camp H."/>
            <person name="Overmann J."/>
            <person name="Amann R."/>
            <person name="Jetten M.S.M."/>
            <person name="Mascher T."/>
            <person name="Medema M.H."/>
            <person name="Devos D.P."/>
            <person name="Kaster A.-K."/>
            <person name="Ovreas L."/>
            <person name="Rohde M."/>
            <person name="Galperin M.Y."/>
            <person name="Jogler C."/>
        </authorList>
    </citation>
    <scope>NUCLEOTIDE SEQUENCE [LARGE SCALE GENOMIC DNA]</scope>
    <source>
        <strain evidence="1 2">Enr10</strain>
    </source>
</reference>
<accession>A0A517Q864</accession>
<dbReference type="AlphaFoldDB" id="A0A517Q864"/>
<organism evidence="1 2">
    <name type="scientific">Gimesia panareensis</name>
    <dbReference type="NCBI Taxonomy" id="2527978"/>
    <lineage>
        <taxon>Bacteria</taxon>
        <taxon>Pseudomonadati</taxon>
        <taxon>Planctomycetota</taxon>
        <taxon>Planctomycetia</taxon>
        <taxon>Planctomycetales</taxon>
        <taxon>Planctomycetaceae</taxon>
        <taxon>Gimesia</taxon>
    </lineage>
</organism>
<sequence>MTHFKITSPDDPDAFLERVNQNNQPTIYQCQSTKKYWMLHTNQAGEQFLYRYLIDGEKKVIDKSQRFDVPKDWTGDPEIICVSEDCITDIKMGANDSVNLSQYLMQHIENGDEILVTSPGDEESQVIGKVIKDGDNIYLNRL</sequence>
<dbReference type="Proteomes" id="UP000315647">
    <property type="component" value="Chromosome"/>
</dbReference>
<evidence type="ECO:0000313" key="2">
    <source>
        <dbReference type="Proteomes" id="UP000315647"/>
    </source>
</evidence>
<dbReference type="EMBL" id="CP037421">
    <property type="protein sequence ID" value="QDT27820.1"/>
    <property type="molecule type" value="Genomic_DNA"/>
</dbReference>
<gene>
    <name evidence="1" type="ORF">Enr10x_31540</name>
</gene>
<dbReference type="RefSeq" id="WP_145450545.1">
    <property type="nucleotide sequence ID" value="NZ_CP037421.1"/>
</dbReference>